<proteinExistence type="predicted"/>
<name>A0AAN9FQ01_CLITE</name>
<feature type="transmembrane region" description="Helical" evidence="1">
    <location>
        <begin position="60"/>
        <end position="80"/>
    </location>
</feature>
<accession>A0AAN9FQ01</accession>
<keyword evidence="1" id="KW-0812">Transmembrane</keyword>
<feature type="transmembrane region" description="Helical" evidence="1">
    <location>
        <begin position="21"/>
        <end position="40"/>
    </location>
</feature>
<dbReference type="Proteomes" id="UP001359559">
    <property type="component" value="Unassembled WGS sequence"/>
</dbReference>
<evidence type="ECO:0000313" key="3">
    <source>
        <dbReference type="Proteomes" id="UP001359559"/>
    </source>
</evidence>
<evidence type="ECO:0000313" key="2">
    <source>
        <dbReference type="EMBL" id="KAK7280385.1"/>
    </source>
</evidence>
<organism evidence="2 3">
    <name type="scientific">Clitoria ternatea</name>
    <name type="common">Butterfly pea</name>
    <dbReference type="NCBI Taxonomy" id="43366"/>
    <lineage>
        <taxon>Eukaryota</taxon>
        <taxon>Viridiplantae</taxon>
        <taxon>Streptophyta</taxon>
        <taxon>Embryophyta</taxon>
        <taxon>Tracheophyta</taxon>
        <taxon>Spermatophyta</taxon>
        <taxon>Magnoliopsida</taxon>
        <taxon>eudicotyledons</taxon>
        <taxon>Gunneridae</taxon>
        <taxon>Pentapetalae</taxon>
        <taxon>rosids</taxon>
        <taxon>fabids</taxon>
        <taxon>Fabales</taxon>
        <taxon>Fabaceae</taxon>
        <taxon>Papilionoideae</taxon>
        <taxon>50 kb inversion clade</taxon>
        <taxon>NPAAA clade</taxon>
        <taxon>indigoferoid/millettioid clade</taxon>
        <taxon>Phaseoleae</taxon>
        <taxon>Clitoria</taxon>
    </lineage>
</organism>
<dbReference type="EMBL" id="JAYKXN010000006">
    <property type="protein sequence ID" value="KAK7280385.1"/>
    <property type="molecule type" value="Genomic_DNA"/>
</dbReference>
<keyword evidence="1" id="KW-1133">Transmembrane helix</keyword>
<protein>
    <recommendedName>
        <fullName evidence="4">Transmembrane protein</fullName>
    </recommendedName>
</protein>
<reference evidence="2 3" key="1">
    <citation type="submission" date="2024-01" db="EMBL/GenBank/DDBJ databases">
        <title>The genomes of 5 underutilized Papilionoideae crops provide insights into root nodulation and disease resistance.</title>
        <authorList>
            <person name="Yuan L."/>
        </authorList>
    </citation>
    <scope>NUCLEOTIDE SEQUENCE [LARGE SCALE GENOMIC DNA]</scope>
    <source>
        <strain evidence="2">LY-2023</strain>
        <tissue evidence="2">Leaf</tissue>
    </source>
</reference>
<evidence type="ECO:0000256" key="1">
    <source>
        <dbReference type="SAM" id="Phobius"/>
    </source>
</evidence>
<gene>
    <name evidence="2" type="ORF">RJT34_25449</name>
</gene>
<keyword evidence="3" id="KW-1185">Reference proteome</keyword>
<sequence>MEEVRWQDASVAASRGAGGRYSLLIFLLFLFIFVVVSSFHPYFVFGSFSSESGSSYCHHSFLFSLLLLLVCYSGILEIGFPPIFSSTSSSSFFHVFESIFRIVNRRKSRKFQNPITPQPLNNEREYHNGY</sequence>
<evidence type="ECO:0008006" key="4">
    <source>
        <dbReference type="Google" id="ProtNLM"/>
    </source>
</evidence>
<keyword evidence="1" id="KW-0472">Membrane</keyword>
<dbReference type="AlphaFoldDB" id="A0AAN9FQ01"/>
<comment type="caution">
    <text evidence="2">The sequence shown here is derived from an EMBL/GenBank/DDBJ whole genome shotgun (WGS) entry which is preliminary data.</text>
</comment>